<dbReference type="SUPFAM" id="SSF55816">
    <property type="entry name" value="5'-nucleotidase (syn. UDP-sugar hydrolase), C-terminal domain"/>
    <property type="match status" value="1"/>
</dbReference>
<dbReference type="SUPFAM" id="SSF56300">
    <property type="entry name" value="Metallo-dependent phosphatases"/>
    <property type="match status" value="1"/>
</dbReference>
<dbReference type="AlphaFoldDB" id="A0A662Z366"/>
<dbReference type="PANTHER" id="PTHR11575:SF23">
    <property type="entry name" value="5-NUCLEOTIDASE FAMILY PROTEIN"/>
    <property type="match status" value="1"/>
</dbReference>
<dbReference type="Pfam" id="PF00149">
    <property type="entry name" value="Metallophos"/>
    <property type="match status" value="1"/>
</dbReference>
<dbReference type="InterPro" id="IPR029052">
    <property type="entry name" value="Metallo-depent_PP-like"/>
</dbReference>
<dbReference type="Gene3D" id="3.90.780.10">
    <property type="entry name" value="5'-Nucleotidase, C-terminal domain"/>
    <property type="match status" value="1"/>
</dbReference>
<dbReference type="EMBL" id="FOIT01000003">
    <property type="protein sequence ID" value="SEW01520.1"/>
    <property type="molecule type" value="Genomic_DNA"/>
</dbReference>
<reference evidence="3 4" key="1">
    <citation type="submission" date="2016-10" db="EMBL/GenBank/DDBJ databases">
        <authorList>
            <person name="Varghese N."/>
            <person name="Submissions S."/>
        </authorList>
    </citation>
    <scope>NUCLEOTIDE SEQUENCE [LARGE SCALE GENOMIC DNA]</scope>
    <source>
        <strain evidence="3 4">IBRC-M10081</strain>
    </source>
</reference>
<dbReference type="PANTHER" id="PTHR11575">
    <property type="entry name" value="5'-NUCLEOTIDASE-RELATED"/>
    <property type="match status" value="1"/>
</dbReference>
<dbReference type="OrthoDB" id="9793179at2"/>
<name>A0A662Z366_9STAP</name>
<keyword evidence="1" id="KW-0378">Hydrolase</keyword>
<organism evidence="3 4">
    <name type="scientific">Aliicoccus persicus</name>
    <dbReference type="NCBI Taxonomy" id="930138"/>
    <lineage>
        <taxon>Bacteria</taxon>
        <taxon>Bacillati</taxon>
        <taxon>Bacillota</taxon>
        <taxon>Bacilli</taxon>
        <taxon>Bacillales</taxon>
        <taxon>Staphylococcaceae</taxon>
        <taxon>Aliicoccus</taxon>
    </lineage>
</organism>
<dbReference type="GO" id="GO:0009166">
    <property type="term" value="P:nucleotide catabolic process"/>
    <property type="evidence" value="ECO:0007669"/>
    <property type="project" value="InterPro"/>
</dbReference>
<comment type="similarity">
    <text evidence="1">Belongs to the 5'-nucleotidase family.</text>
</comment>
<evidence type="ECO:0000256" key="1">
    <source>
        <dbReference type="RuleBase" id="RU362119"/>
    </source>
</evidence>
<gene>
    <name evidence="3" type="ORF">SAMN05192557_1236</name>
</gene>
<dbReference type="PIRSF" id="PIRSF036361">
    <property type="entry name" value="YunD"/>
    <property type="match status" value="1"/>
</dbReference>
<protein>
    <submittedName>
        <fullName evidence="3">2',3'-cyclic-nucleotide 2'-phosphodiesterase/5'-or 3'-nucleotidase, 5'-nucleotidase family</fullName>
    </submittedName>
</protein>
<feature type="domain" description="Calcineurin-like phosphoesterase" evidence="2">
    <location>
        <begin position="3"/>
        <end position="199"/>
    </location>
</feature>
<evidence type="ECO:0000259" key="2">
    <source>
        <dbReference type="Pfam" id="PF00149"/>
    </source>
</evidence>
<dbReference type="InterPro" id="IPR036907">
    <property type="entry name" value="5'-Nucleotdase_C_sf"/>
</dbReference>
<dbReference type="GO" id="GO:0000166">
    <property type="term" value="F:nucleotide binding"/>
    <property type="evidence" value="ECO:0007669"/>
    <property type="project" value="UniProtKB-KW"/>
</dbReference>
<dbReference type="InterPro" id="IPR011240">
    <property type="entry name" value="Pesterase_YunD"/>
</dbReference>
<dbReference type="GO" id="GO:0008253">
    <property type="term" value="F:5'-nucleotidase activity"/>
    <property type="evidence" value="ECO:0007669"/>
    <property type="project" value="TreeGrafter"/>
</dbReference>
<dbReference type="Proteomes" id="UP000243605">
    <property type="component" value="Unassembled WGS sequence"/>
</dbReference>
<evidence type="ECO:0000313" key="3">
    <source>
        <dbReference type="EMBL" id="SEW01520.1"/>
    </source>
</evidence>
<dbReference type="GO" id="GO:0030288">
    <property type="term" value="C:outer membrane-bounded periplasmic space"/>
    <property type="evidence" value="ECO:0007669"/>
    <property type="project" value="TreeGrafter"/>
</dbReference>
<dbReference type="GO" id="GO:0008768">
    <property type="term" value="F:UDP-sugar diphosphatase activity"/>
    <property type="evidence" value="ECO:0007669"/>
    <property type="project" value="TreeGrafter"/>
</dbReference>
<keyword evidence="4" id="KW-1185">Reference proteome</keyword>
<evidence type="ECO:0000313" key="4">
    <source>
        <dbReference type="Proteomes" id="UP000243605"/>
    </source>
</evidence>
<proteinExistence type="inferred from homology"/>
<dbReference type="PRINTS" id="PR01607">
    <property type="entry name" value="APYRASEFAMLY"/>
</dbReference>
<accession>A0A662Z366</accession>
<dbReference type="RefSeq" id="WP_091474884.1">
    <property type="nucleotide sequence ID" value="NZ_FOIT01000003.1"/>
</dbReference>
<dbReference type="InterPro" id="IPR004843">
    <property type="entry name" value="Calcineurin-like_PHP"/>
</dbReference>
<sequence length="450" mass="51506">MQIKIFHTNDVHSTFDNYIKITSFIQDMKKKYGDNMLYVDIGDHVDRSHPLTEATRGLANVEMLNEALCDVATIGNNEGITLEKKDLERLYESADFDVICANLRHKDTHELFFDPYVIKEVNGVKIGFIAATVEFTPFYEALDWEVSGAIRWIEKAVAEIKDNVDIIVVMSHLGMYDDELIAQKMPEVDLILGGHTHHYFEQGEWQNDTLIGAAGRFGEYIGEITLDIEDGKVIKKAARLIDVNLLSSKHDKSFEHGKQLLSTPIVSRAEPIERRLLSASCFMTALSAVLLSFTRSHATLINTGLVVKQFDGGELTMYELHKVLPHAINAVRIELSGRELKEVIHQAEDHEYQDMIVKGLGFRGDIFGRFVMHNVGYIESKREHFIYKDDEPVLIDDHETYILGTLDMYTFGRFFPQFKSAKKEYLMPDMLRDIVQNAYRNDPEIFKMVD</sequence>
<dbReference type="InterPro" id="IPR006179">
    <property type="entry name" value="5_nucleotidase/apyrase"/>
</dbReference>
<dbReference type="Gene3D" id="3.60.21.10">
    <property type="match status" value="1"/>
</dbReference>
<dbReference type="CDD" id="cd00845">
    <property type="entry name" value="MPP_UshA_N_like"/>
    <property type="match status" value="1"/>
</dbReference>
<keyword evidence="1" id="KW-0547">Nucleotide-binding</keyword>